<dbReference type="Proteomes" id="UP000557717">
    <property type="component" value="Unassembled WGS sequence"/>
</dbReference>
<protein>
    <submittedName>
        <fullName evidence="1">Uncharacterized protein</fullName>
    </submittedName>
</protein>
<gene>
    <name evidence="1" type="ORF">HNR46_003855</name>
</gene>
<dbReference type="EMBL" id="JACHFD010000030">
    <property type="protein sequence ID" value="MBB5353594.1"/>
    <property type="molecule type" value="Genomic_DNA"/>
</dbReference>
<dbReference type="RefSeq" id="WP_184021693.1">
    <property type="nucleotide sequence ID" value="NZ_JACHFD010000030.1"/>
</dbReference>
<evidence type="ECO:0000313" key="2">
    <source>
        <dbReference type="Proteomes" id="UP000557717"/>
    </source>
</evidence>
<reference evidence="1 2" key="1">
    <citation type="submission" date="2020-08" db="EMBL/GenBank/DDBJ databases">
        <title>Genomic Encyclopedia of Type Strains, Phase IV (KMG-IV): sequencing the most valuable type-strain genomes for metagenomic binning, comparative biology and taxonomic classification.</title>
        <authorList>
            <person name="Goeker M."/>
        </authorList>
    </citation>
    <scope>NUCLEOTIDE SEQUENCE [LARGE SCALE GENOMIC DNA]</scope>
    <source>
        <strain evidence="1 2">YC6886</strain>
    </source>
</reference>
<comment type="caution">
    <text evidence="1">The sequence shown here is derived from an EMBL/GenBank/DDBJ whole genome shotgun (WGS) entry which is preliminary data.</text>
</comment>
<proteinExistence type="predicted"/>
<evidence type="ECO:0000313" key="1">
    <source>
        <dbReference type="EMBL" id="MBB5353594.1"/>
    </source>
</evidence>
<accession>A0A840VDK6</accession>
<sequence>MNVSKFVFTVLLALAGMGICPSLGEPLDGEAFIESLREHNRNSTQLEFNEQLRKAISQDESGDLIITISLDPEINSALFYNLDVIPVKFLLIVIARWLEEDNQ</sequence>
<keyword evidence="2" id="KW-1185">Reference proteome</keyword>
<dbReference type="AlphaFoldDB" id="A0A840VDK6"/>
<organism evidence="1 2">
    <name type="scientific">Haloferula luteola</name>
    <dbReference type="NCBI Taxonomy" id="595692"/>
    <lineage>
        <taxon>Bacteria</taxon>
        <taxon>Pseudomonadati</taxon>
        <taxon>Verrucomicrobiota</taxon>
        <taxon>Verrucomicrobiia</taxon>
        <taxon>Verrucomicrobiales</taxon>
        <taxon>Verrucomicrobiaceae</taxon>
        <taxon>Haloferula</taxon>
    </lineage>
</organism>
<name>A0A840VDK6_9BACT</name>